<dbReference type="Proteomes" id="UP000747399">
    <property type="component" value="Unassembled WGS sequence"/>
</dbReference>
<comment type="caution">
    <text evidence="2">The sequence shown here is derived from an EMBL/GenBank/DDBJ whole genome shotgun (WGS) entry which is preliminary data.</text>
</comment>
<sequence>MPLAFPISSILFIREHHHIHVMPKTHTHTHTTPILHASPLPPQHVPGEPHRLPQRWPQRGDVFPDMRREGQRHQPPDRLRPGDQVPELLHLADNPLVLGLLDQPPVQGGPEQYVDG</sequence>
<evidence type="ECO:0000313" key="3">
    <source>
        <dbReference type="Proteomes" id="UP000747399"/>
    </source>
</evidence>
<protein>
    <submittedName>
        <fullName evidence="2">Uncharacterized protein</fullName>
    </submittedName>
</protein>
<accession>A0A8J4F9C6</accession>
<feature type="compositionally biased region" description="Basic and acidic residues" evidence="1">
    <location>
        <begin position="62"/>
        <end position="81"/>
    </location>
</feature>
<dbReference type="EMBL" id="BNCO01000089">
    <property type="protein sequence ID" value="GIL66698.1"/>
    <property type="molecule type" value="Genomic_DNA"/>
</dbReference>
<feature type="non-terminal residue" evidence="2">
    <location>
        <position position="116"/>
    </location>
</feature>
<evidence type="ECO:0000256" key="1">
    <source>
        <dbReference type="SAM" id="MobiDB-lite"/>
    </source>
</evidence>
<feature type="region of interest" description="Disordered" evidence="1">
    <location>
        <begin position="23"/>
        <end position="86"/>
    </location>
</feature>
<proteinExistence type="predicted"/>
<evidence type="ECO:0000313" key="2">
    <source>
        <dbReference type="EMBL" id="GIL66698.1"/>
    </source>
</evidence>
<gene>
    <name evidence="2" type="ORF">Vafri_20182</name>
</gene>
<organism evidence="2 3">
    <name type="scientific">Volvox africanus</name>
    <dbReference type="NCBI Taxonomy" id="51714"/>
    <lineage>
        <taxon>Eukaryota</taxon>
        <taxon>Viridiplantae</taxon>
        <taxon>Chlorophyta</taxon>
        <taxon>core chlorophytes</taxon>
        <taxon>Chlorophyceae</taxon>
        <taxon>CS clade</taxon>
        <taxon>Chlamydomonadales</taxon>
        <taxon>Volvocaceae</taxon>
        <taxon>Volvox</taxon>
    </lineage>
</organism>
<keyword evidence="3" id="KW-1185">Reference proteome</keyword>
<name>A0A8J4F9C6_9CHLO</name>
<reference evidence="2" key="1">
    <citation type="journal article" date="2021" name="Proc. Natl. Acad. Sci. U.S.A.">
        <title>Three genomes in the algal genus Volvox reveal the fate of a haploid sex-determining region after a transition to homothallism.</title>
        <authorList>
            <person name="Yamamoto K."/>
            <person name="Hamaji T."/>
            <person name="Kawai-Toyooka H."/>
            <person name="Matsuzaki R."/>
            <person name="Takahashi F."/>
            <person name="Nishimura Y."/>
            <person name="Kawachi M."/>
            <person name="Noguchi H."/>
            <person name="Minakuchi Y."/>
            <person name="Umen J.G."/>
            <person name="Toyoda A."/>
            <person name="Nozaki H."/>
        </authorList>
    </citation>
    <scope>NUCLEOTIDE SEQUENCE</scope>
    <source>
        <strain evidence="2">NIES-3780</strain>
    </source>
</reference>
<dbReference type="AlphaFoldDB" id="A0A8J4F9C6"/>